<dbReference type="Gene3D" id="1.25.40.280">
    <property type="entry name" value="alix/aip1 like domains"/>
    <property type="match status" value="1"/>
</dbReference>
<keyword evidence="3" id="KW-0963">Cytoplasm</keyword>
<dbReference type="PANTHER" id="PTHR23030">
    <property type="entry name" value="PCD6 INTERACTING PROTEIN-RELATED"/>
    <property type="match status" value="1"/>
</dbReference>
<feature type="compositionally biased region" description="Pro residues" evidence="5">
    <location>
        <begin position="1034"/>
        <end position="1051"/>
    </location>
</feature>
<feature type="compositionally biased region" description="Low complexity" evidence="5">
    <location>
        <begin position="983"/>
        <end position="994"/>
    </location>
</feature>
<accession>A0A8T2RHR8</accession>
<dbReference type="OMA" id="YLKRSYG"/>
<dbReference type="Gene3D" id="1.20.120.560">
    <property type="entry name" value="alix/aip1 in complex with the ypdl late domain"/>
    <property type="match status" value="1"/>
</dbReference>
<keyword evidence="8" id="KW-1185">Reference proteome</keyword>
<evidence type="ECO:0000256" key="1">
    <source>
        <dbReference type="ARBA" id="ARBA00004177"/>
    </source>
</evidence>
<evidence type="ECO:0000256" key="5">
    <source>
        <dbReference type="SAM" id="MobiDB-lite"/>
    </source>
</evidence>
<comment type="caution">
    <text evidence="7">The sequence shown here is derived from an EMBL/GenBank/DDBJ whole genome shotgun (WGS) entry which is preliminary data.</text>
</comment>
<reference evidence="7 8" key="1">
    <citation type="submission" date="2021-08" db="EMBL/GenBank/DDBJ databases">
        <title>WGS assembly of Ceratopteris richardii.</title>
        <authorList>
            <person name="Marchant D.B."/>
            <person name="Chen G."/>
            <person name="Jenkins J."/>
            <person name="Shu S."/>
            <person name="Leebens-Mack J."/>
            <person name="Grimwood J."/>
            <person name="Schmutz J."/>
            <person name="Soltis P."/>
            <person name="Soltis D."/>
            <person name="Chen Z.-H."/>
        </authorList>
    </citation>
    <scope>NUCLEOTIDE SEQUENCE [LARGE SCALE GENOMIC DNA]</scope>
    <source>
        <strain evidence="7">Whitten #5841</strain>
        <tissue evidence="7">Leaf</tissue>
    </source>
</reference>
<evidence type="ECO:0000256" key="2">
    <source>
        <dbReference type="ARBA" id="ARBA00004496"/>
    </source>
</evidence>
<dbReference type="InterPro" id="IPR038499">
    <property type="entry name" value="BRO1_sf"/>
</dbReference>
<evidence type="ECO:0000259" key="6">
    <source>
        <dbReference type="PROSITE" id="PS51180"/>
    </source>
</evidence>
<dbReference type="SMART" id="SM01041">
    <property type="entry name" value="BRO1"/>
    <property type="match status" value="1"/>
</dbReference>
<feature type="domain" description="BRO1" evidence="6">
    <location>
        <begin position="9"/>
        <end position="409"/>
    </location>
</feature>
<proteinExistence type="predicted"/>
<feature type="compositionally biased region" description="Polar residues" evidence="5">
    <location>
        <begin position="792"/>
        <end position="821"/>
    </location>
</feature>
<dbReference type="CDD" id="cd09246">
    <property type="entry name" value="BRO1_Alix_like_1"/>
    <property type="match status" value="1"/>
</dbReference>
<sequence length="1060" mass="117296">MSTSAITNVMLAVHEKKTNAVDLYKPIRLYISHHYSEAEAVDNEEDLSMIQQMRDEIEKTTDSPDARRDLLQRYFRALCVMESRFPISNEKEHINTISFTWFDAFKGKKASQQSIHYEKAAIMFNLGAIYSQLALAADRSTPNGIKQACSSFQAAAGAFAYLRDNISMKASLGSATMDVSFECAGMLEKLMLAQAQECFFEKVISDKKPPALCSKVAKQVGLYYEETHASLSLPPLSQHFDKAWVAHVQLKAAQFMGEAYYRASLDLHEKENIAEEIARLKVALSTLSNARKSSRGVVAPLVETVSNLEKAITTALDKATKENDRVYLMRIPSEASLAPLSGASLVKSTGLADIVDASKEKMFKKLVPDSSAKALSRYTELLDDVVRTQVERLQQESEITRVKLKDMNLPDSLHALDGSPVIPEQLRMDVESIQLDGGLSGLTASMGQLQDLKRVNEELLIQVEDMLQRESDDDTQLRSQFGSRWKRPPSSTAAKGFQERLSNLAMKLKQASDMDARIERSIKDNWELMSILDVKPIEASLPSLAVPIMSLNGDEDAIVGALKQSLAQLEALGSQRAGLEDALKEMKQKDNILPKILSTSGSCEDLFKRELAKYDPICAEVSKNVEAQGRLLLQIMMQNKAFATVFNLEDFTASCDRTFRHIGAAVAKYWEIRDNISNSGIKFYLSLKDSIKILKNDCSEYVMTRQAQKQETIESLQQQLAGFSFQDSSSMSHALIRSEPKTEPPPVPTSSSHGFYATGGEPFSSSQPQRGTSTTLPQASSHSYYAPVVTPTVPQSHPGSVPQHNQSPNYSVHLQPQQVSQHHLGPLPQQNDFKYPSNSAPQSTSQYQFGPPPQHFELNYAQRPAQSLPNQQVRPLPPNIDQSRYPTQTPAPYYSNPPPLAAPQHHVQPPTRSSNPAGQSTQVPPPNSDLVRYQPQTAAPYYSNQPSSVAPQHHARPPTINSNPDGQSTQVPAYYTDGPGQGPRSSYTVSSVPSSVPPPGPRMAPQQNYGQPPYSGWQGSHYGDAPLSYVQQPSGPPRPPYYQSPTPPPYYQPSHGRYYS</sequence>
<dbReference type="PANTHER" id="PTHR23030:SF30">
    <property type="entry name" value="TYROSINE-PROTEIN PHOSPHATASE NON-RECEPTOR TYPE 23"/>
    <property type="match status" value="1"/>
</dbReference>
<dbReference type="Proteomes" id="UP000825935">
    <property type="component" value="Chromosome 27"/>
</dbReference>
<feature type="region of interest" description="Disordered" evidence="5">
    <location>
        <begin position="869"/>
        <end position="1060"/>
    </location>
</feature>
<dbReference type="OrthoDB" id="64867at2759"/>
<evidence type="ECO:0000256" key="3">
    <source>
        <dbReference type="ARBA" id="ARBA00022490"/>
    </source>
</evidence>
<dbReference type="PROSITE" id="PS51180">
    <property type="entry name" value="BRO1"/>
    <property type="match status" value="1"/>
</dbReference>
<evidence type="ECO:0000256" key="4">
    <source>
        <dbReference type="ARBA" id="ARBA00022753"/>
    </source>
</evidence>
<dbReference type="Gene3D" id="1.20.140.50">
    <property type="entry name" value="alix/aip1 like domains"/>
    <property type="match status" value="1"/>
</dbReference>
<dbReference type="GO" id="GO:0005768">
    <property type="term" value="C:endosome"/>
    <property type="evidence" value="ECO:0007669"/>
    <property type="project" value="UniProtKB-SubCell"/>
</dbReference>
<dbReference type="AlphaFoldDB" id="A0A8T2RHR8"/>
<organism evidence="7 8">
    <name type="scientific">Ceratopteris richardii</name>
    <name type="common">Triangle waterfern</name>
    <dbReference type="NCBI Taxonomy" id="49495"/>
    <lineage>
        <taxon>Eukaryota</taxon>
        <taxon>Viridiplantae</taxon>
        <taxon>Streptophyta</taxon>
        <taxon>Embryophyta</taxon>
        <taxon>Tracheophyta</taxon>
        <taxon>Polypodiopsida</taxon>
        <taxon>Polypodiidae</taxon>
        <taxon>Polypodiales</taxon>
        <taxon>Pteridineae</taxon>
        <taxon>Pteridaceae</taxon>
        <taxon>Parkerioideae</taxon>
        <taxon>Ceratopteris</taxon>
    </lineage>
</organism>
<dbReference type="Pfam" id="PF13949">
    <property type="entry name" value="ALIX_LYPXL_bnd"/>
    <property type="match status" value="1"/>
</dbReference>
<feature type="region of interest" description="Disordered" evidence="5">
    <location>
        <begin position="732"/>
        <end position="857"/>
    </location>
</feature>
<name>A0A8T2RHR8_CERRI</name>
<feature type="compositionally biased region" description="Polar residues" evidence="5">
    <location>
        <begin position="880"/>
        <end position="890"/>
    </location>
</feature>
<feature type="compositionally biased region" description="Polar residues" evidence="5">
    <location>
        <begin position="934"/>
        <end position="950"/>
    </location>
</feature>
<protein>
    <recommendedName>
        <fullName evidence="6">BRO1 domain-containing protein</fullName>
    </recommendedName>
</protein>
<feature type="compositionally biased region" description="Polar residues" evidence="5">
    <location>
        <begin position="910"/>
        <end position="922"/>
    </location>
</feature>
<dbReference type="InterPro" id="IPR025304">
    <property type="entry name" value="ALIX_V_dom"/>
</dbReference>
<dbReference type="Pfam" id="PF03097">
    <property type="entry name" value="BRO1"/>
    <property type="match status" value="1"/>
</dbReference>
<feature type="compositionally biased region" description="Polar residues" evidence="5">
    <location>
        <begin position="959"/>
        <end position="971"/>
    </location>
</feature>
<keyword evidence="4" id="KW-0967">Endosome</keyword>
<evidence type="ECO:0000313" key="7">
    <source>
        <dbReference type="EMBL" id="KAH7295125.1"/>
    </source>
</evidence>
<feature type="region of interest" description="Disordered" evidence="5">
    <location>
        <begin position="471"/>
        <end position="493"/>
    </location>
</feature>
<evidence type="ECO:0000313" key="8">
    <source>
        <dbReference type="Proteomes" id="UP000825935"/>
    </source>
</evidence>
<gene>
    <name evidence="7" type="ORF">KP509_27G033300</name>
</gene>
<comment type="subcellular location">
    <subcellularLocation>
        <location evidence="2">Cytoplasm</location>
    </subcellularLocation>
    <subcellularLocation>
        <location evidence="1">Endosome</location>
    </subcellularLocation>
</comment>
<dbReference type="GO" id="GO:0043328">
    <property type="term" value="P:protein transport to vacuole involved in ubiquitin-dependent protein catabolic process via the multivesicular body sorting pathway"/>
    <property type="evidence" value="ECO:0007669"/>
    <property type="project" value="TreeGrafter"/>
</dbReference>
<dbReference type="EMBL" id="CM035432">
    <property type="protein sequence ID" value="KAH7295125.1"/>
    <property type="molecule type" value="Genomic_DNA"/>
</dbReference>
<dbReference type="InterPro" id="IPR004328">
    <property type="entry name" value="BRO1_dom"/>
</dbReference>
<feature type="compositionally biased region" description="Polar residues" evidence="5">
    <location>
        <begin position="828"/>
        <end position="848"/>
    </location>
</feature>
<feature type="compositionally biased region" description="Polar residues" evidence="5">
    <location>
        <begin position="763"/>
        <end position="783"/>
    </location>
</feature>